<organism evidence="11 12">
    <name type="scientific">Canna indica</name>
    <name type="common">Indian-shot</name>
    <dbReference type="NCBI Taxonomy" id="4628"/>
    <lineage>
        <taxon>Eukaryota</taxon>
        <taxon>Viridiplantae</taxon>
        <taxon>Streptophyta</taxon>
        <taxon>Embryophyta</taxon>
        <taxon>Tracheophyta</taxon>
        <taxon>Spermatophyta</taxon>
        <taxon>Magnoliopsida</taxon>
        <taxon>Liliopsida</taxon>
        <taxon>Zingiberales</taxon>
        <taxon>Cannaceae</taxon>
        <taxon>Canna</taxon>
    </lineage>
</organism>
<dbReference type="Gene3D" id="3.40.50.10190">
    <property type="entry name" value="BRCT domain"/>
    <property type="match status" value="1"/>
</dbReference>
<dbReference type="GO" id="GO:0005694">
    <property type="term" value="C:chromosome"/>
    <property type="evidence" value="ECO:0007669"/>
    <property type="project" value="UniProtKB-SubCell"/>
</dbReference>
<accession>A0AAQ3QPJ2</accession>
<dbReference type="EMBL" id="CP136897">
    <property type="protein sequence ID" value="WOL16873.1"/>
    <property type="molecule type" value="Genomic_DNA"/>
</dbReference>
<evidence type="ECO:0000256" key="4">
    <source>
        <dbReference type="ARBA" id="ARBA00022763"/>
    </source>
</evidence>
<keyword evidence="3" id="KW-0158">Chromosome</keyword>
<evidence type="ECO:0000256" key="2">
    <source>
        <dbReference type="ARBA" id="ARBA00004286"/>
    </source>
</evidence>
<dbReference type="Proteomes" id="UP001327560">
    <property type="component" value="Chromosome 8"/>
</dbReference>
<dbReference type="FunFam" id="2.60.200.20:FF:000017">
    <property type="entry name" value="Nibrin"/>
    <property type="match status" value="1"/>
</dbReference>
<keyword evidence="6" id="KW-0539">Nucleus</keyword>
<evidence type="ECO:0000256" key="6">
    <source>
        <dbReference type="ARBA" id="ARBA00023242"/>
    </source>
</evidence>
<proteinExistence type="inferred from homology"/>
<dbReference type="PROSITE" id="PS50006">
    <property type="entry name" value="FHA_DOMAIN"/>
    <property type="match status" value="1"/>
</dbReference>
<feature type="domain" description="BRCT" evidence="10">
    <location>
        <begin position="126"/>
        <end position="190"/>
    </location>
</feature>
<sequence length="540" mass="59860">MVWCLFPVDPLRGTQKYYIFSKGIYKVGRKDCDVVVQMDTSISRVHAEIVVDKMTSQDLSGSMITGDPSCVNIIDRSKFGTVINKELGTDATRLKKNQVVMLKDGDYITFGTANATFRFSYVPFNIFFHSVNTNPLNPVLQATISAIGAYATSSWSSECSHVLVEKSSPVTLQLIQAVLARKPIVLSDWFKLLADTGICTEIPSCTSYVPDLSLDGTLVKVVEPKFREKILEGYTFVLGSLLMYKFDIVFQSLLELVGAKCVSADEFSSNSQTSADGENYQFILVVPAGTADELSHSRELSSLSRVLDVKLVAVILSGNLDTSIFEQPPYIVSSSHSTDETIVAASDIEMDTATSDHANDTSQPQVAMNKYEGLFSQRSEVKVAVSCDGKENNDSCSTIPTYQKSLDSMNEDGVIKRTAKIEESIVDRHENSDILYSQGLIVRNIMTASPLRSSTKEVVNFKCFRKKETISGNSFKDLFPFSKDPYKESDCEGDKTSQYMKEEKKRKQMEALAEDLFNNNKVRKRAASAGASIYSLFSRK</sequence>
<evidence type="ECO:0000256" key="5">
    <source>
        <dbReference type="ARBA" id="ARBA00023204"/>
    </source>
</evidence>
<keyword evidence="5" id="KW-0234">DNA repair</keyword>
<dbReference type="Pfam" id="PF00498">
    <property type="entry name" value="FHA"/>
    <property type="match status" value="1"/>
</dbReference>
<evidence type="ECO:0000313" key="12">
    <source>
        <dbReference type="Proteomes" id="UP001327560"/>
    </source>
</evidence>
<dbReference type="InterPro" id="IPR036420">
    <property type="entry name" value="BRCT_dom_sf"/>
</dbReference>
<dbReference type="SUPFAM" id="SSF52113">
    <property type="entry name" value="BRCT domain"/>
    <property type="match status" value="1"/>
</dbReference>
<evidence type="ECO:0000313" key="11">
    <source>
        <dbReference type="EMBL" id="WOL16873.1"/>
    </source>
</evidence>
<protein>
    <submittedName>
        <fullName evidence="11">Nijmegen breakage syndrome 1 protein isoform X1</fullName>
    </submittedName>
</protein>
<evidence type="ECO:0000256" key="3">
    <source>
        <dbReference type="ARBA" id="ARBA00022454"/>
    </source>
</evidence>
<name>A0AAQ3QPJ2_9LILI</name>
<dbReference type="InterPro" id="IPR000253">
    <property type="entry name" value="FHA_dom"/>
</dbReference>
<evidence type="ECO:0000259" key="10">
    <source>
        <dbReference type="PROSITE" id="PS50172"/>
    </source>
</evidence>
<comment type="similarity">
    <text evidence="8">Belongs to the Nibrin family.</text>
</comment>
<evidence type="ECO:0000256" key="1">
    <source>
        <dbReference type="ARBA" id="ARBA00004123"/>
    </source>
</evidence>
<dbReference type="GO" id="GO:0003684">
    <property type="term" value="F:damaged DNA binding"/>
    <property type="evidence" value="ECO:0007669"/>
    <property type="project" value="TreeGrafter"/>
</dbReference>
<dbReference type="PROSITE" id="PS50172">
    <property type="entry name" value="BRCT"/>
    <property type="match status" value="1"/>
</dbReference>
<feature type="domain" description="FHA" evidence="9">
    <location>
        <begin position="25"/>
        <end position="84"/>
    </location>
</feature>
<keyword evidence="12" id="KW-1185">Reference proteome</keyword>
<dbReference type="InterPro" id="IPR040227">
    <property type="entry name" value="Nibrin-rel"/>
</dbReference>
<dbReference type="PANTHER" id="PTHR12162:SF0">
    <property type="entry name" value="NIBRIN"/>
    <property type="match status" value="1"/>
</dbReference>
<dbReference type="GO" id="GO:0000724">
    <property type="term" value="P:double-strand break repair via homologous recombination"/>
    <property type="evidence" value="ECO:0007669"/>
    <property type="project" value="TreeGrafter"/>
</dbReference>
<evidence type="ECO:0000256" key="7">
    <source>
        <dbReference type="ARBA" id="ARBA00023306"/>
    </source>
</evidence>
<keyword evidence="7" id="KW-0131">Cell cycle</keyword>
<dbReference type="GO" id="GO:0007095">
    <property type="term" value="P:mitotic G2 DNA damage checkpoint signaling"/>
    <property type="evidence" value="ECO:0007669"/>
    <property type="project" value="InterPro"/>
</dbReference>
<dbReference type="InterPro" id="IPR008984">
    <property type="entry name" value="SMAD_FHA_dom_sf"/>
</dbReference>
<keyword evidence="4" id="KW-0227">DNA damage</keyword>
<comment type="subcellular location">
    <subcellularLocation>
        <location evidence="2">Chromosome</location>
    </subcellularLocation>
    <subcellularLocation>
        <location evidence="1">Nucleus</location>
    </subcellularLocation>
</comment>
<dbReference type="GO" id="GO:0030870">
    <property type="term" value="C:Mre11 complex"/>
    <property type="evidence" value="ECO:0007669"/>
    <property type="project" value="InterPro"/>
</dbReference>
<evidence type="ECO:0000259" key="9">
    <source>
        <dbReference type="PROSITE" id="PS50006"/>
    </source>
</evidence>
<dbReference type="SUPFAM" id="SSF49879">
    <property type="entry name" value="SMAD/FHA domain"/>
    <property type="match status" value="1"/>
</dbReference>
<reference evidence="11 12" key="1">
    <citation type="submission" date="2023-10" db="EMBL/GenBank/DDBJ databases">
        <title>Chromosome-scale genome assembly provides insights into flower coloration mechanisms of Canna indica.</title>
        <authorList>
            <person name="Li C."/>
        </authorList>
    </citation>
    <scope>NUCLEOTIDE SEQUENCE [LARGE SCALE GENOMIC DNA]</scope>
    <source>
        <tissue evidence="11">Flower</tissue>
    </source>
</reference>
<gene>
    <name evidence="11" type="ORF">Cni_G25661</name>
</gene>
<dbReference type="InterPro" id="IPR001357">
    <property type="entry name" value="BRCT_dom"/>
</dbReference>
<dbReference type="PANTHER" id="PTHR12162">
    <property type="entry name" value="NIBRIN-RELATED"/>
    <property type="match status" value="1"/>
</dbReference>
<dbReference type="AlphaFoldDB" id="A0AAQ3QPJ2"/>
<dbReference type="Gene3D" id="2.60.200.20">
    <property type="match status" value="1"/>
</dbReference>
<evidence type="ECO:0000256" key="8">
    <source>
        <dbReference type="ARBA" id="ARBA00044757"/>
    </source>
</evidence>
<dbReference type="CDD" id="cd22667">
    <property type="entry name" value="FHA_NBN"/>
    <property type="match status" value="1"/>
</dbReference>